<reference evidence="1 2" key="1">
    <citation type="journal article" date="2013" name="Proc. Natl. Acad. Sci. U.S.A.">
        <title>Genome of an arbuscular mycorrhizal fungus provides insight into the oldest plant symbiosis.</title>
        <authorList>
            <person name="Tisserant E."/>
            <person name="Malbreil M."/>
            <person name="Kuo A."/>
            <person name="Kohler A."/>
            <person name="Symeonidi A."/>
            <person name="Balestrini R."/>
            <person name="Charron P."/>
            <person name="Duensing N."/>
            <person name="Frei Dit Frey N."/>
            <person name="Gianinazzi-Pearson V."/>
            <person name="Gilbert L.B."/>
            <person name="Handa Y."/>
            <person name="Herr J.R."/>
            <person name="Hijri M."/>
            <person name="Koul R."/>
            <person name="Kawaguchi M."/>
            <person name="Krajinski F."/>
            <person name="Lammers P.J."/>
            <person name="Masclaux F.G."/>
            <person name="Murat C."/>
            <person name="Morin E."/>
            <person name="Ndikumana S."/>
            <person name="Pagni M."/>
            <person name="Petitpierre D."/>
            <person name="Requena N."/>
            <person name="Rosikiewicz P."/>
            <person name="Riley R."/>
            <person name="Saito K."/>
            <person name="San Clemente H."/>
            <person name="Shapiro H."/>
            <person name="van Tuinen D."/>
            <person name="Becard G."/>
            <person name="Bonfante P."/>
            <person name="Paszkowski U."/>
            <person name="Shachar-Hill Y.Y."/>
            <person name="Tuskan G.A."/>
            <person name="Young P.W."/>
            <person name="Sanders I.R."/>
            <person name="Henrissat B."/>
            <person name="Rensing S.A."/>
            <person name="Grigoriev I.V."/>
            <person name="Corradi N."/>
            <person name="Roux C."/>
            <person name="Martin F."/>
        </authorList>
    </citation>
    <scope>NUCLEOTIDE SEQUENCE [LARGE SCALE GENOMIC DNA]</scope>
    <source>
        <strain evidence="1 2">DAOM 197198</strain>
    </source>
</reference>
<keyword evidence="2" id="KW-1185">Reference proteome</keyword>
<name>A0A2P4PGL2_RHIID</name>
<dbReference type="Proteomes" id="UP000018888">
    <property type="component" value="Unassembled WGS sequence"/>
</dbReference>
<evidence type="ECO:0000313" key="1">
    <source>
        <dbReference type="EMBL" id="POG64534.1"/>
    </source>
</evidence>
<dbReference type="VEuPathDB" id="FungiDB:RhiirFUN_022184"/>
<dbReference type="AlphaFoldDB" id="A0A2P4PGL2"/>
<sequence length="172" mass="19761">MFFRECIIFMEFIALNHGNFHLTNTDIRECIIFTEFLWKTWRNNGNIRKKIFYRVVIPTILTFLTTKLDDVLTSVHAYSTITAIIKPLNATNNFSNDAQALATSKTSVIKQTTQDFSKYQIKIKILLITLQFFQTYSITPFRDGDEFSIASKHPQALTSSNTKVTPPSYTGT</sequence>
<protein>
    <submittedName>
        <fullName evidence="1">Uncharacterized protein</fullName>
    </submittedName>
</protein>
<comment type="caution">
    <text evidence="1">The sequence shown here is derived from an EMBL/GenBank/DDBJ whole genome shotgun (WGS) entry which is preliminary data.</text>
</comment>
<reference evidence="1 2" key="2">
    <citation type="journal article" date="2018" name="New Phytol.">
        <title>High intraspecific genome diversity in the model arbuscular mycorrhizal symbiont Rhizophagus irregularis.</title>
        <authorList>
            <person name="Chen E.C.H."/>
            <person name="Morin E."/>
            <person name="Beaudet D."/>
            <person name="Noel J."/>
            <person name="Yildirir G."/>
            <person name="Ndikumana S."/>
            <person name="Charron P."/>
            <person name="St-Onge C."/>
            <person name="Giorgi J."/>
            <person name="Kruger M."/>
            <person name="Marton T."/>
            <person name="Ropars J."/>
            <person name="Grigoriev I.V."/>
            <person name="Hainaut M."/>
            <person name="Henrissat B."/>
            <person name="Roux C."/>
            <person name="Martin F."/>
            <person name="Corradi N."/>
        </authorList>
    </citation>
    <scope>NUCLEOTIDE SEQUENCE [LARGE SCALE GENOMIC DNA]</scope>
    <source>
        <strain evidence="1 2">DAOM 197198</strain>
    </source>
</reference>
<dbReference type="EMBL" id="AUPC02000238">
    <property type="protein sequence ID" value="POG64534.1"/>
    <property type="molecule type" value="Genomic_DNA"/>
</dbReference>
<accession>A0A2P4PGL2</accession>
<evidence type="ECO:0000313" key="2">
    <source>
        <dbReference type="Proteomes" id="UP000018888"/>
    </source>
</evidence>
<proteinExistence type="predicted"/>
<gene>
    <name evidence="1" type="ORF">GLOIN_2v472521</name>
</gene>
<organism evidence="1 2">
    <name type="scientific">Rhizophagus irregularis (strain DAOM 181602 / DAOM 197198 / MUCL 43194)</name>
    <name type="common">Arbuscular mycorrhizal fungus</name>
    <name type="synonym">Glomus intraradices</name>
    <dbReference type="NCBI Taxonomy" id="747089"/>
    <lineage>
        <taxon>Eukaryota</taxon>
        <taxon>Fungi</taxon>
        <taxon>Fungi incertae sedis</taxon>
        <taxon>Mucoromycota</taxon>
        <taxon>Glomeromycotina</taxon>
        <taxon>Glomeromycetes</taxon>
        <taxon>Glomerales</taxon>
        <taxon>Glomeraceae</taxon>
        <taxon>Rhizophagus</taxon>
    </lineage>
</organism>